<evidence type="ECO:0000259" key="1">
    <source>
        <dbReference type="Pfam" id="PF22494"/>
    </source>
</evidence>
<comment type="caution">
    <text evidence="2">The sequence shown here is derived from an EMBL/GenBank/DDBJ whole genome shotgun (WGS) entry which is preliminary data.</text>
</comment>
<reference evidence="3" key="1">
    <citation type="submission" date="2016-12" db="EMBL/GenBank/DDBJ databases">
        <authorList>
            <person name="Meng X."/>
        </authorList>
    </citation>
    <scope>NUCLEOTIDE SEQUENCE [LARGE SCALE GENOMIC DNA]</scope>
    <source>
        <strain evidence="3">DSM 19116</strain>
    </source>
</reference>
<dbReference type="InterPro" id="IPR055188">
    <property type="entry name" value="Choice_anch_I"/>
</dbReference>
<sequence length="128" mass="13456">MKTADFRAFEGDKLPAGVRIFGGREDAGTGTPEFPVAENLEPEYVTIEGTTAYVSLQEANALALVDLPSATVTAILPLGAVDVAGFNISDKDDTINPVTLPIKSWRQPDAIASLEQNGLFGHPVGVMG</sequence>
<protein>
    <recommendedName>
        <fullName evidence="1">Choice-of-anchor I domain-containing protein</fullName>
    </recommendedName>
</protein>
<dbReference type="InterPro" id="IPR052956">
    <property type="entry name" value="Mesenchyme-surface_protein"/>
</dbReference>
<keyword evidence="3" id="KW-1185">Reference proteome</keyword>
<dbReference type="Pfam" id="PF22494">
    <property type="entry name" value="choice_anch_I"/>
    <property type="match status" value="1"/>
</dbReference>
<proteinExistence type="predicted"/>
<dbReference type="Proteomes" id="UP000185628">
    <property type="component" value="Unassembled WGS sequence"/>
</dbReference>
<dbReference type="OrthoDB" id="1016457at2"/>
<organism evidence="2 3">
    <name type="scientific">Bowdeniella nasicola</name>
    <dbReference type="NCBI Taxonomy" id="208480"/>
    <lineage>
        <taxon>Bacteria</taxon>
        <taxon>Bacillati</taxon>
        <taxon>Actinomycetota</taxon>
        <taxon>Actinomycetes</taxon>
        <taxon>Actinomycetales</taxon>
        <taxon>Actinomycetaceae</taxon>
        <taxon>Bowdeniella</taxon>
    </lineage>
</organism>
<name>A0A1Q5Q1V7_9ACTO</name>
<evidence type="ECO:0000313" key="3">
    <source>
        <dbReference type="Proteomes" id="UP000185628"/>
    </source>
</evidence>
<evidence type="ECO:0000313" key="2">
    <source>
        <dbReference type="EMBL" id="OKL53685.1"/>
    </source>
</evidence>
<dbReference type="PANTHER" id="PTHR46928:SF1">
    <property type="entry name" value="MESENCHYME-SPECIFIC CELL SURFACE GLYCOPROTEIN"/>
    <property type="match status" value="1"/>
</dbReference>
<dbReference type="STRING" id="208480.SAMN02910418_00772"/>
<dbReference type="AlphaFoldDB" id="A0A1Q5Q1V7"/>
<feature type="domain" description="Choice-of-anchor I" evidence="1">
    <location>
        <begin position="35"/>
        <end position="114"/>
    </location>
</feature>
<dbReference type="PANTHER" id="PTHR46928">
    <property type="entry name" value="MESENCHYME-SPECIFIC CELL SURFACE GLYCOPROTEIN"/>
    <property type="match status" value="1"/>
</dbReference>
<dbReference type="EMBL" id="MQVR01000045">
    <property type="protein sequence ID" value="OKL53685.1"/>
    <property type="molecule type" value="Genomic_DNA"/>
</dbReference>
<gene>
    <name evidence="2" type="ORF">BSZ39_08105</name>
</gene>
<accession>A0A1Q5Q1V7</accession>